<evidence type="ECO:0000256" key="11">
    <source>
        <dbReference type="ARBA" id="ARBA00029745"/>
    </source>
</evidence>
<dbReference type="CDD" id="cd00754">
    <property type="entry name" value="Ubl_MoaD"/>
    <property type="match status" value="1"/>
</dbReference>
<dbReference type="InterPro" id="IPR016155">
    <property type="entry name" value="Mopterin_synth/thiamin_S_b"/>
</dbReference>
<dbReference type="EMBL" id="NOWF01000009">
    <property type="protein sequence ID" value="OYD06843.1"/>
    <property type="molecule type" value="Genomic_DNA"/>
</dbReference>
<comment type="subunit">
    <text evidence="17">Heterotetramer of 2 MoaD subunits and 2 MoaE subunits. Forms a stable heterotetrameric complex of 2 MoaD and 2 MoeB during adenylation of MoaD by MoeB. During catalysis MoaD shuttles between the two heterotetrameric complexes.</text>
</comment>
<dbReference type="Pfam" id="PF02597">
    <property type="entry name" value="ThiS"/>
    <property type="match status" value="1"/>
</dbReference>
<dbReference type="SUPFAM" id="SSF54690">
    <property type="entry name" value="Molybdopterin synthase subunit MoaE"/>
    <property type="match status" value="1"/>
</dbReference>
<keyword evidence="6" id="KW-0547">Nucleotide-binding</keyword>
<dbReference type="EC" id="2.8.1.12" evidence="3"/>
<dbReference type="InterPro" id="IPR003448">
    <property type="entry name" value="Mopterin_biosynth_MoaE"/>
</dbReference>
<evidence type="ECO:0000256" key="21">
    <source>
        <dbReference type="ARBA" id="ARBA00078020"/>
    </source>
</evidence>
<evidence type="ECO:0000256" key="5">
    <source>
        <dbReference type="ARBA" id="ARBA00022679"/>
    </source>
</evidence>
<dbReference type="OrthoDB" id="9803224at2"/>
<comment type="pathway">
    <text evidence="1">Cofactor biosynthesis; molybdopterin biosynthesis.</text>
</comment>
<dbReference type="PANTHER" id="PTHR23404">
    <property type="entry name" value="MOLYBDOPTERIN SYNTHASE RELATED"/>
    <property type="match status" value="1"/>
</dbReference>
<sequence>MQIRILFFAGVADTVGRRSARVELPDGAVVGQLMERLQERYPHASDIIRHSVIAVNQEYAESSQTLRESDEIALIPPVSGGQEPEEEPMYQVTEKPLSSDEMIRRVSNPYAGALLTFSGTVREFTRGRRTVSLEYEAYAPMAVKKMEAIGAEIRERWPEVQAAMAHRVGKLDIEEISVIIAVASPHRAEAFEAGRYAIERLKEIVPVWKKEVWEDGSEWKGHQTGP</sequence>
<dbReference type="CDD" id="cd00756">
    <property type="entry name" value="MoaE"/>
    <property type="match status" value="1"/>
</dbReference>
<dbReference type="GO" id="GO:0000166">
    <property type="term" value="F:nucleotide binding"/>
    <property type="evidence" value="ECO:0007669"/>
    <property type="project" value="UniProtKB-KW"/>
</dbReference>
<dbReference type="InterPro" id="IPR010038">
    <property type="entry name" value="MoaD_arc-typ"/>
</dbReference>
<evidence type="ECO:0000256" key="4">
    <source>
        <dbReference type="ARBA" id="ARBA00013858"/>
    </source>
</evidence>
<evidence type="ECO:0000256" key="9">
    <source>
        <dbReference type="ARBA" id="ARBA00024247"/>
    </source>
</evidence>
<comment type="subunit">
    <text evidence="10">Heterotetramer of 2 MoaD subunits and 2 MoaE subunits. Also stable as homodimer. The enzyme changes between these two forms during catalysis.</text>
</comment>
<comment type="catalytic activity">
    <reaction evidence="15">
        <text>2 [molybdopterin-synthase sulfur-carrier protein]-C-terminal-Gly-aminoethanethioate + cyclic pyranopterin phosphate + H2O = molybdopterin + 2 [molybdopterin-synthase sulfur-carrier protein]-C-terminal Gly-Gly + 2 H(+)</text>
        <dbReference type="Rhea" id="RHEA:26333"/>
        <dbReference type="Rhea" id="RHEA-COMP:12202"/>
        <dbReference type="Rhea" id="RHEA-COMP:19907"/>
        <dbReference type="ChEBI" id="CHEBI:15377"/>
        <dbReference type="ChEBI" id="CHEBI:15378"/>
        <dbReference type="ChEBI" id="CHEBI:58698"/>
        <dbReference type="ChEBI" id="CHEBI:59648"/>
        <dbReference type="ChEBI" id="CHEBI:90778"/>
        <dbReference type="ChEBI" id="CHEBI:232372"/>
        <dbReference type="EC" id="2.8.1.12"/>
    </reaction>
</comment>
<comment type="similarity">
    <text evidence="2">Belongs to the MoaE family.</text>
</comment>
<keyword evidence="7" id="KW-0501">Molybdenum cofactor biosynthesis</keyword>
<comment type="caution">
    <text evidence="23">The sequence shown here is derived from an EMBL/GenBank/DDBJ whole genome shotgun (WGS) entry which is preliminary data.</text>
</comment>
<evidence type="ECO:0000256" key="19">
    <source>
        <dbReference type="ARBA" id="ARBA00076711"/>
    </source>
</evidence>
<evidence type="ECO:0000256" key="16">
    <source>
        <dbReference type="ARBA" id="ARBA00054425"/>
    </source>
</evidence>
<evidence type="ECO:0000256" key="14">
    <source>
        <dbReference type="ARBA" id="ARBA00032474"/>
    </source>
</evidence>
<evidence type="ECO:0000256" key="13">
    <source>
        <dbReference type="ARBA" id="ARBA00030781"/>
    </source>
</evidence>
<evidence type="ECO:0000256" key="12">
    <source>
        <dbReference type="ARBA" id="ARBA00030407"/>
    </source>
</evidence>
<dbReference type="Gene3D" id="3.90.1170.40">
    <property type="entry name" value="Molybdopterin biosynthesis MoaE subunit"/>
    <property type="match status" value="1"/>
</dbReference>
<evidence type="ECO:0000256" key="7">
    <source>
        <dbReference type="ARBA" id="ARBA00023150"/>
    </source>
</evidence>
<evidence type="ECO:0000256" key="15">
    <source>
        <dbReference type="ARBA" id="ARBA00049878"/>
    </source>
</evidence>
<comment type="function">
    <text evidence="16">Involved in sulfur transfer in the conversion of molybdopterin precursor Z to molybdopterin.</text>
</comment>
<name>A0A235B3J7_9BACL</name>
<comment type="similarity">
    <text evidence="8">Belongs to the MoaD family.</text>
</comment>
<dbReference type="FunFam" id="3.90.1170.40:FF:000003">
    <property type="entry name" value="Molybdopterin converting factor subunit 2"/>
    <property type="match status" value="1"/>
</dbReference>
<evidence type="ECO:0000256" key="8">
    <source>
        <dbReference type="ARBA" id="ARBA00024200"/>
    </source>
</evidence>
<evidence type="ECO:0000313" key="24">
    <source>
        <dbReference type="Proteomes" id="UP000215459"/>
    </source>
</evidence>
<dbReference type="FunFam" id="3.10.20.30:FF:000010">
    <property type="entry name" value="Molybdopterin synthase sulfur carrier subunit"/>
    <property type="match status" value="1"/>
</dbReference>
<keyword evidence="24" id="KW-1185">Reference proteome</keyword>
<dbReference type="Proteomes" id="UP000215459">
    <property type="component" value="Unassembled WGS sequence"/>
</dbReference>
<dbReference type="GO" id="GO:0030366">
    <property type="term" value="F:molybdopterin synthase activity"/>
    <property type="evidence" value="ECO:0007669"/>
    <property type="project" value="UniProtKB-EC"/>
</dbReference>
<evidence type="ECO:0000256" key="10">
    <source>
        <dbReference type="ARBA" id="ARBA00026066"/>
    </source>
</evidence>
<proteinExistence type="inferred from homology"/>
<evidence type="ECO:0000256" key="1">
    <source>
        <dbReference type="ARBA" id="ARBA00005046"/>
    </source>
</evidence>
<evidence type="ECO:0000313" key="23">
    <source>
        <dbReference type="EMBL" id="OYD06843.1"/>
    </source>
</evidence>
<reference evidence="23 24" key="1">
    <citation type="submission" date="2017-07" db="EMBL/GenBank/DDBJ databases">
        <title>The genome sequence of Paludifilum halophilum highlights mechanisms for microbial adaptation to high salt environemnts.</title>
        <authorList>
            <person name="Belbahri L."/>
        </authorList>
    </citation>
    <scope>NUCLEOTIDE SEQUENCE [LARGE SCALE GENOMIC DNA]</scope>
    <source>
        <strain evidence="23 24">DSM 102817</strain>
    </source>
</reference>
<accession>A0A235B3J7</accession>
<evidence type="ECO:0000256" key="17">
    <source>
        <dbReference type="ARBA" id="ARBA00063099"/>
    </source>
</evidence>
<dbReference type="SUPFAM" id="SSF54285">
    <property type="entry name" value="MoaD/ThiS"/>
    <property type="match status" value="1"/>
</dbReference>
<dbReference type="InterPro" id="IPR036563">
    <property type="entry name" value="MoaE_sf"/>
</dbReference>
<keyword evidence="5" id="KW-0808">Transferase</keyword>
<gene>
    <name evidence="23" type="primary">moaD</name>
    <name evidence="23" type="ORF">CHM34_14380</name>
</gene>
<protein>
    <recommendedName>
        <fullName evidence="4">Molybdopterin synthase catalytic subunit</fullName>
        <ecNumber evidence="3">2.8.1.12</ecNumber>
    </recommendedName>
    <alternativeName>
        <fullName evidence="21">MPT synthase subunit 1</fullName>
    </alternativeName>
    <alternativeName>
        <fullName evidence="13">MPT synthase subunit 2</fullName>
    </alternativeName>
    <alternativeName>
        <fullName evidence="18">Molybdenum cofactor biosynthesis protein D</fullName>
    </alternativeName>
    <alternativeName>
        <fullName evidence="11">Molybdenum cofactor biosynthesis protein E</fullName>
    </alternativeName>
    <alternativeName>
        <fullName evidence="9">Molybdopterin synthase sulfur carrier subunit</fullName>
    </alternativeName>
    <alternativeName>
        <fullName evidence="12">Molybdopterin-converting factor large subunit</fullName>
    </alternativeName>
    <alternativeName>
        <fullName evidence="20">Molybdopterin-converting factor small subunit</fullName>
    </alternativeName>
    <alternativeName>
        <fullName evidence="19">Molybdopterin-converting factor subunit 1</fullName>
    </alternativeName>
    <alternativeName>
        <fullName evidence="14">Molybdopterin-converting factor subunit 2</fullName>
    </alternativeName>
    <alternativeName>
        <fullName evidence="22">Sulfur carrier protein MoaD</fullName>
    </alternativeName>
</protein>
<dbReference type="RefSeq" id="WP_094265406.1">
    <property type="nucleotide sequence ID" value="NZ_NOWF01000009.1"/>
</dbReference>
<dbReference type="NCBIfam" id="TIGR01687">
    <property type="entry name" value="moaD_arch"/>
    <property type="match status" value="1"/>
</dbReference>
<dbReference type="NCBIfam" id="TIGR01682">
    <property type="entry name" value="moaD"/>
    <property type="match status" value="1"/>
</dbReference>
<dbReference type="GO" id="GO:0006777">
    <property type="term" value="P:Mo-molybdopterin cofactor biosynthetic process"/>
    <property type="evidence" value="ECO:0007669"/>
    <property type="project" value="UniProtKB-KW"/>
</dbReference>
<evidence type="ECO:0000256" key="18">
    <source>
        <dbReference type="ARBA" id="ARBA00075076"/>
    </source>
</evidence>
<evidence type="ECO:0000256" key="6">
    <source>
        <dbReference type="ARBA" id="ARBA00022741"/>
    </source>
</evidence>
<dbReference type="InterPro" id="IPR012675">
    <property type="entry name" value="Beta-grasp_dom_sf"/>
</dbReference>
<evidence type="ECO:0000256" key="2">
    <source>
        <dbReference type="ARBA" id="ARBA00005426"/>
    </source>
</evidence>
<organism evidence="23 24">
    <name type="scientific">Paludifilum halophilum</name>
    <dbReference type="NCBI Taxonomy" id="1642702"/>
    <lineage>
        <taxon>Bacteria</taxon>
        <taxon>Bacillati</taxon>
        <taxon>Bacillota</taxon>
        <taxon>Bacilli</taxon>
        <taxon>Bacillales</taxon>
        <taxon>Thermoactinomycetaceae</taxon>
        <taxon>Paludifilum</taxon>
    </lineage>
</organism>
<dbReference type="Gene3D" id="3.10.20.30">
    <property type="match status" value="1"/>
</dbReference>
<dbReference type="InterPro" id="IPR003749">
    <property type="entry name" value="ThiS/MoaD-like"/>
</dbReference>
<evidence type="ECO:0000256" key="3">
    <source>
        <dbReference type="ARBA" id="ARBA00011950"/>
    </source>
</evidence>
<evidence type="ECO:0000256" key="20">
    <source>
        <dbReference type="ARBA" id="ARBA00077809"/>
    </source>
</evidence>
<dbReference type="Pfam" id="PF02391">
    <property type="entry name" value="MoaE"/>
    <property type="match status" value="1"/>
</dbReference>
<evidence type="ECO:0000256" key="22">
    <source>
        <dbReference type="ARBA" id="ARBA00078992"/>
    </source>
</evidence>
<dbReference type="AlphaFoldDB" id="A0A235B3J7"/>